<evidence type="ECO:0000313" key="2">
    <source>
        <dbReference type="Proteomes" id="UP001222770"/>
    </source>
</evidence>
<organism evidence="1 2">
    <name type="scientific">Novosphingobium cyanobacteriorum</name>
    <dbReference type="NCBI Taxonomy" id="3024215"/>
    <lineage>
        <taxon>Bacteria</taxon>
        <taxon>Pseudomonadati</taxon>
        <taxon>Pseudomonadota</taxon>
        <taxon>Alphaproteobacteria</taxon>
        <taxon>Sphingomonadales</taxon>
        <taxon>Sphingomonadaceae</taxon>
        <taxon>Novosphingobium</taxon>
    </lineage>
</organism>
<proteinExistence type="predicted"/>
<dbReference type="InterPro" id="IPR049805">
    <property type="entry name" value="Lasso_benenodin"/>
</dbReference>
<dbReference type="RefSeq" id="WP_277277625.1">
    <property type="nucleotide sequence ID" value="NZ_JAROCY010000009.1"/>
</dbReference>
<comment type="caution">
    <text evidence="1">The sequence shown here is derived from an EMBL/GenBank/DDBJ whole genome shotgun (WGS) entry which is preliminary data.</text>
</comment>
<keyword evidence="2" id="KW-1185">Reference proteome</keyword>
<accession>A0ABT6CIE8</accession>
<reference evidence="1 2" key="1">
    <citation type="submission" date="2023-03" db="EMBL/GenBank/DDBJ databases">
        <title>Novosphingobium cyanobacteriorum sp. nov., isolated from a eutrophic reservoir during the Microcystis bloom period.</title>
        <authorList>
            <person name="Kang M."/>
            <person name="Le V."/>
            <person name="Ko S.-R."/>
            <person name="Lee S.-A."/>
            <person name="Ahn C.-Y."/>
        </authorList>
    </citation>
    <scope>NUCLEOTIDE SEQUENCE [LARGE SCALE GENOMIC DNA]</scope>
    <source>
        <strain evidence="1 2">HBC54</strain>
    </source>
</reference>
<dbReference type="Pfam" id="PF24178">
    <property type="entry name" value="Subterisin"/>
    <property type="match status" value="1"/>
</dbReference>
<name>A0ABT6CIE8_9SPHN</name>
<dbReference type="NCBIfam" id="NF033522">
    <property type="entry name" value="lasso_benenodin"/>
    <property type="match status" value="1"/>
</dbReference>
<evidence type="ECO:0000313" key="1">
    <source>
        <dbReference type="EMBL" id="MDF8333686.1"/>
    </source>
</evidence>
<gene>
    <name evidence="1" type="ORF">POM99_10780</name>
</gene>
<dbReference type="Proteomes" id="UP001222770">
    <property type="component" value="Unassembled WGS sequence"/>
</dbReference>
<dbReference type="EMBL" id="JAROCY010000009">
    <property type="protein sequence ID" value="MDF8333686.1"/>
    <property type="molecule type" value="Genomic_DNA"/>
</dbReference>
<sequence>MEREFDTIDEMEDLGKASTETLGAPGNQLEFGVIARPLGLDRD</sequence>
<protein>
    <submittedName>
        <fullName evidence="1">Benenodin family lasso peptide</fullName>
    </submittedName>
</protein>